<comment type="caution">
    <text evidence="1">The sequence shown here is derived from an EMBL/GenBank/DDBJ whole genome shotgun (WGS) entry which is preliminary data.</text>
</comment>
<dbReference type="Proteomes" id="UP001241110">
    <property type="component" value="Unassembled WGS sequence"/>
</dbReference>
<proteinExistence type="predicted"/>
<reference evidence="1" key="1">
    <citation type="submission" date="2023-05" db="EMBL/GenBank/DDBJ databases">
        <authorList>
            <person name="Zhang X."/>
        </authorList>
    </citation>
    <scope>NUCLEOTIDE SEQUENCE</scope>
    <source>
        <strain evidence="1">YF14B1</strain>
    </source>
</reference>
<accession>A0AAE3QYL6</accession>
<sequence length="47" mass="5111">MANKYSQTEAIRPESHSIKTGVVNPIPVVPIPLTEAQSWGLTQNSGY</sequence>
<protein>
    <submittedName>
        <fullName evidence="1">Uncharacterized protein</fullName>
    </submittedName>
</protein>
<evidence type="ECO:0000313" key="2">
    <source>
        <dbReference type="Proteomes" id="UP001241110"/>
    </source>
</evidence>
<evidence type="ECO:0000313" key="1">
    <source>
        <dbReference type="EMBL" id="MDJ1485560.1"/>
    </source>
</evidence>
<organism evidence="1 2">
    <name type="scientific">Xanthocytophaga flava</name>
    <dbReference type="NCBI Taxonomy" id="3048013"/>
    <lineage>
        <taxon>Bacteria</taxon>
        <taxon>Pseudomonadati</taxon>
        <taxon>Bacteroidota</taxon>
        <taxon>Cytophagia</taxon>
        <taxon>Cytophagales</taxon>
        <taxon>Rhodocytophagaceae</taxon>
        <taxon>Xanthocytophaga</taxon>
    </lineage>
</organism>
<name>A0AAE3QYL6_9BACT</name>
<dbReference type="RefSeq" id="WP_313988278.1">
    <property type="nucleotide sequence ID" value="NZ_JASJOS010000021.1"/>
</dbReference>
<dbReference type="AlphaFoldDB" id="A0AAE3QYL6"/>
<dbReference type="EMBL" id="JASJOS010000021">
    <property type="protein sequence ID" value="MDJ1485560.1"/>
    <property type="molecule type" value="Genomic_DNA"/>
</dbReference>
<gene>
    <name evidence="1" type="ORF">QNI16_34035</name>
</gene>